<sequence>MREEGVSLDPDILNTEESLESQSRPIVDGGYLDVKFVRKPKPKSTSTLNAPSTQSQGPNNVSEKASEEEGEQSLAEASTSLEKSEE</sequence>
<evidence type="ECO:0000313" key="3">
    <source>
        <dbReference type="Proteomes" id="UP000326759"/>
    </source>
</evidence>
<organism evidence="2 3">
    <name type="scientific">Armadillidium nasatum</name>
    <dbReference type="NCBI Taxonomy" id="96803"/>
    <lineage>
        <taxon>Eukaryota</taxon>
        <taxon>Metazoa</taxon>
        <taxon>Ecdysozoa</taxon>
        <taxon>Arthropoda</taxon>
        <taxon>Crustacea</taxon>
        <taxon>Multicrustacea</taxon>
        <taxon>Malacostraca</taxon>
        <taxon>Eumalacostraca</taxon>
        <taxon>Peracarida</taxon>
        <taxon>Isopoda</taxon>
        <taxon>Oniscidea</taxon>
        <taxon>Crinocheta</taxon>
        <taxon>Armadillidiidae</taxon>
        <taxon>Armadillidium</taxon>
    </lineage>
</organism>
<feature type="compositionally biased region" description="Polar residues" evidence="1">
    <location>
        <begin position="75"/>
        <end position="86"/>
    </location>
</feature>
<feature type="region of interest" description="Disordered" evidence="1">
    <location>
        <begin position="1"/>
        <end position="26"/>
    </location>
</feature>
<protein>
    <submittedName>
        <fullName evidence="2">Uncharacterized protein</fullName>
    </submittedName>
</protein>
<feature type="compositionally biased region" description="Polar residues" evidence="1">
    <location>
        <begin position="43"/>
        <end position="63"/>
    </location>
</feature>
<dbReference type="AlphaFoldDB" id="A0A5N5T9Q4"/>
<dbReference type="OrthoDB" id="10390667at2759"/>
<keyword evidence="3" id="KW-1185">Reference proteome</keyword>
<dbReference type="Proteomes" id="UP000326759">
    <property type="component" value="Unassembled WGS sequence"/>
</dbReference>
<dbReference type="EMBL" id="SEYY01005343">
    <property type="protein sequence ID" value="KAB7503336.1"/>
    <property type="molecule type" value="Genomic_DNA"/>
</dbReference>
<proteinExistence type="predicted"/>
<feature type="region of interest" description="Disordered" evidence="1">
    <location>
        <begin position="39"/>
        <end position="86"/>
    </location>
</feature>
<evidence type="ECO:0000313" key="2">
    <source>
        <dbReference type="EMBL" id="KAB7503336.1"/>
    </source>
</evidence>
<name>A0A5N5T9Q4_9CRUS</name>
<reference evidence="2 3" key="1">
    <citation type="journal article" date="2019" name="PLoS Biol.">
        <title>Sex chromosomes control vertical transmission of feminizing Wolbachia symbionts in an isopod.</title>
        <authorList>
            <person name="Becking T."/>
            <person name="Chebbi M.A."/>
            <person name="Giraud I."/>
            <person name="Moumen B."/>
            <person name="Laverre T."/>
            <person name="Caubet Y."/>
            <person name="Peccoud J."/>
            <person name="Gilbert C."/>
            <person name="Cordaux R."/>
        </authorList>
    </citation>
    <scope>NUCLEOTIDE SEQUENCE [LARGE SCALE GENOMIC DNA]</scope>
    <source>
        <strain evidence="2">ANa2</strain>
        <tissue evidence="2">Whole body excluding digestive tract and cuticle</tissue>
    </source>
</reference>
<comment type="caution">
    <text evidence="2">The sequence shown here is derived from an EMBL/GenBank/DDBJ whole genome shotgun (WGS) entry which is preliminary data.</text>
</comment>
<evidence type="ECO:0000256" key="1">
    <source>
        <dbReference type="SAM" id="MobiDB-lite"/>
    </source>
</evidence>
<gene>
    <name evidence="2" type="ORF">Anas_09913</name>
</gene>
<accession>A0A5N5T9Q4</accession>